<dbReference type="EMBL" id="JABBJJ010000004">
    <property type="protein sequence ID" value="NMO13499.1"/>
    <property type="molecule type" value="Genomic_DNA"/>
</dbReference>
<dbReference type="AlphaFoldDB" id="A0A848L4C5"/>
<protein>
    <recommendedName>
        <fullName evidence="3">Nucleoside 2-deoxyribosyltransferase</fullName>
    </recommendedName>
</protein>
<keyword evidence="2" id="KW-1185">Reference proteome</keyword>
<evidence type="ECO:0008006" key="3">
    <source>
        <dbReference type="Google" id="ProtNLM"/>
    </source>
</evidence>
<accession>A0A848L4C5</accession>
<reference evidence="1 2" key="1">
    <citation type="submission" date="2020-04" db="EMBL/GenBank/DDBJ databases">
        <title>Draft genome of Pyxidicoccus fallax type strain.</title>
        <authorList>
            <person name="Whitworth D.E."/>
        </authorList>
    </citation>
    <scope>NUCLEOTIDE SEQUENCE [LARGE SCALE GENOMIC DNA]</scope>
    <source>
        <strain evidence="1 2">DSM 14698</strain>
    </source>
</reference>
<dbReference type="Gene3D" id="3.40.50.450">
    <property type="match status" value="1"/>
</dbReference>
<dbReference type="RefSeq" id="WP_169342780.1">
    <property type="nucleotide sequence ID" value="NZ_JABBJJ010000004.1"/>
</dbReference>
<comment type="caution">
    <text evidence="1">The sequence shown here is derived from an EMBL/GenBank/DDBJ whole genome shotgun (WGS) entry which is preliminary data.</text>
</comment>
<organism evidence="1 2">
    <name type="scientific">Pyxidicoccus fallax</name>
    <dbReference type="NCBI Taxonomy" id="394095"/>
    <lineage>
        <taxon>Bacteria</taxon>
        <taxon>Pseudomonadati</taxon>
        <taxon>Myxococcota</taxon>
        <taxon>Myxococcia</taxon>
        <taxon>Myxococcales</taxon>
        <taxon>Cystobacterineae</taxon>
        <taxon>Myxococcaceae</taxon>
        <taxon>Pyxidicoccus</taxon>
    </lineage>
</organism>
<proteinExistence type="predicted"/>
<dbReference type="SUPFAM" id="SSF52309">
    <property type="entry name" value="N-(deoxy)ribosyltransferase-like"/>
    <property type="match status" value="1"/>
</dbReference>
<name>A0A848L4C5_9BACT</name>
<evidence type="ECO:0000313" key="2">
    <source>
        <dbReference type="Proteomes" id="UP000518300"/>
    </source>
</evidence>
<dbReference type="Proteomes" id="UP000518300">
    <property type="component" value="Unassembled WGS sequence"/>
</dbReference>
<sequence>MKNVYIACGLTHVPREEFNGYAALIHALAATLHTRGIARVRYALRDSDPQLALRPAKDRARLCYEWDRDMVLWADVLVADVTYPSIGLGIELQIAAARATPTLLCFRHDERHRARPVEYRNPDASRHSLQIGEGYVSLMALGLPTVRQVIPYTSSDEAIQSVCAAMTNPIVLSGE</sequence>
<evidence type="ECO:0000313" key="1">
    <source>
        <dbReference type="EMBL" id="NMO13499.1"/>
    </source>
</evidence>
<gene>
    <name evidence="1" type="ORF">HG543_01280</name>
</gene>